<feature type="transmembrane region" description="Helical" evidence="1">
    <location>
        <begin position="132"/>
        <end position="150"/>
    </location>
</feature>
<organism evidence="2 3">
    <name type="scientific">Desulfoferula mesophila</name>
    <dbReference type="NCBI Taxonomy" id="3058419"/>
    <lineage>
        <taxon>Bacteria</taxon>
        <taxon>Pseudomonadati</taxon>
        <taxon>Thermodesulfobacteriota</taxon>
        <taxon>Desulfarculia</taxon>
        <taxon>Desulfarculales</taxon>
        <taxon>Desulfarculaceae</taxon>
        <taxon>Desulfoferula</taxon>
    </lineage>
</organism>
<evidence type="ECO:0000313" key="3">
    <source>
        <dbReference type="Proteomes" id="UP001366166"/>
    </source>
</evidence>
<keyword evidence="1" id="KW-0472">Membrane</keyword>
<name>A0AAU9ESS0_9BACT</name>
<protein>
    <submittedName>
        <fullName evidence="2">Uncharacterized protein</fullName>
    </submittedName>
</protein>
<keyword evidence="1" id="KW-0812">Transmembrane</keyword>
<feature type="transmembrane region" description="Helical" evidence="1">
    <location>
        <begin position="76"/>
        <end position="93"/>
    </location>
</feature>
<accession>A0AAU9ESS0</accession>
<keyword evidence="3" id="KW-1185">Reference proteome</keyword>
<feature type="transmembrane region" description="Helical" evidence="1">
    <location>
        <begin position="176"/>
        <end position="198"/>
    </location>
</feature>
<reference evidence="3" key="1">
    <citation type="journal article" date="2023" name="Arch. Microbiol.">
        <title>Desulfoferula mesophilus gen. nov. sp. nov., a mesophilic sulfate-reducing bacterium isolated from a brackish lake sediment.</title>
        <authorList>
            <person name="Watanabe T."/>
            <person name="Yabe T."/>
            <person name="Tsuji J.M."/>
            <person name="Fukui M."/>
        </authorList>
    </citation>
    <scope>NUCLEOTIDE SEQUENCE [LARGE SCALE GENOMIC DNA]</scope>
    <source>
        <strain evidence="3">12FAK</strain>
    </source>
</reference>
<evidence type="ECO:0000256" key="1">
    <source>
        <dbReference type="SAM" id="Phobius"/>
    </source>
</evidence>
<keyword evidence="1" id="KW-1133">Transmembrane helix</keyword>
<sequence length="262" mass="29105">MTRIDRAGWPGPWLIFFLPLALALVLIGIKFQAPILYYDLVQEDGLLEYAQFACYAAAGVLCLFAAARLWGRAPAGHFWVVLLLGLGLLLVAGEEISWGERLLGYALPQWFAEHNTQREVSLHNLKAVQGKISFLYVVVGLALGLSWRLWRRPAAWLRLGPAWRSLLELVVPPWSLSLYFLPTALLYGYFIVGFLLALQQGTAAGFGQSGLIYWRDQEPAEMLLSLGFLLWAAHTLGQVIQGRRLPRPGAVPSVLDAGIKQP</sequence>
<dbReference type="RefSeq" id="WP_338603187.1">
    <property type="nucleotide sequence ID" value="NZ_AP028679.1"/>
</dbReference>
<dbReference type="Proteomes" id="UP001366166">
    <property type="component" value="Chromosome"/>
</dbReference>
<evidence type="ECO:0000313" key="2">
    <source>
        <dbReference type="EMBL" id="BEQ16811.1"/>
    </source>
</evidence>
<gene>
    <name evidence="2" type="ORF">FAK_38770</name>
</gene>
<dbReference type="AlphaFoldDB" id="A0AAU9ESS0"/>
<dbReference type="EMBL" id="AP028679">
    <property type="protein sequence ID" value="BEQ16811.1"/>
    <property type="molecule type" value="Genomic_DNA"/>
</dbReference>
<feature type="transmembrane region" description="Helical" evidence="1">
    <location>
        <begin position="12"/>
        <end position="31"/>
    </location>
</feature>
<proteinExistence type="predicted"/>
<dbReference type="KEGG" id="dmp:FAK_38770"/>
<feature type="transmembrane region" description="Helical" evidence="1">
    <location>
        <begin position="52"/>
        <end position="70"/>
    </location>
</feature>